<protein>
    <submittedName>
        <fullName evidence="2">Protein BREAKING OF ASYMMETRY IN THE STOMATAL LINEAGE</fullName>
    </submittedName>
</protein>
<gene>
    <name evidence="2" type="primary">LOC113874798</name>
</gene>
<dbReference type="KEGG" id="aprc:113874798"/>
<keyword evidence="1" id="KW-1185">Reference proteome</keyword>
<name>A0A8B8MLN4_ABRPR</name>
<reference evidence="1" key="1">
    <citation type="journal article" date="2019" name="Toxins">
        <title>Detection of Abrin-Like and Prepropulchellin-Like Toxin Genes and Transcripts Using Whole Genome Sequencing and Full-Length Transcript Sequencing of Abrus precatorius.</title>
        <authorList>
            <person name="Hovde B.T."/>
            <person name="Daligault H.E."/>
            <person name="Hanschen E.R."/>
            <person name="Kunde Y.A."/>
            <person name="Johnson M.B."/>
            <person name="Starkenburg S.R."/>
            <person name="Johnson S.L."/>
        </authorList>
    </citation>
    <scope>NUCLEOTIDE SEQUENCE [LARGE SCALE GENOMIC DNA]</scope>
</reference>
<dbReference type="OrthoDB" id="1911716at2759"/>
<accession>A0A8B8MLN4</accession>
<evidence type="ECO:0000313" key="1">
    <source>
        <dbReference type="Proteomes" id="UP000694853"/>
    </source>
</evidence>
<dbReference type="GO" id="GO:0009786">
    <property type="term" value="P:regulation of asymmetric cell division"/>
    <property type="evidence" value="ECO:0007669"/>
    <property type="project" value="InterPro"/>
</dbReference>
<dbReference type="PANTHER" id="PTHR33914">
    <property type="entry name" value="18S PRE-RIBOSOMAL ASSEMBLY PROTEIN GAR2-LIKE PROTEIN"/>
    <property type="match status" value="1"/>
</dbReference>
<organism evidence="1 2">
    <name type="scientific">Abrus precatorius</name>
    <name type="common">Indian licorice</name>
    <name type="synonym">Glycine abrus</name>
    <dbReference type="NCBI Taxonomy" id="3816"/>
    <lineage>
        <taxon>Eukaryota</taxon>
        <taxon>Viridiplantae</taxon>
        <taxon>Streptophyta</taxon>
        <taxon>Embryophyta</taxon>
        <taxon>Tracheophyta</taxon>
        <taxon>Spermatophyta</taxon>
        <taxon>Magnoliopsida</taxon>
        <taxon>eudicotyledons</taxon>
        <taxon>Gunneridae</taxon>
        <taxon>Pentapetalae</taxon>
        <taxon>rosids</taxon>
        <taxon>fabids</taxon>
        <taxon>Fabales</taxon>
        <taxon>Fabaceae</taxon>
        <taxon>Papilionoideae</taxon>
        <taxon>50 kb inversion clade</taxon>
        <taxon>NPAAA clade</taxon>
        <taxon>indigoferoid/millettioid clade</taxon>
        <taxon>Abreae</taxon>
        <taxon>Abrus</taxon>
    </lineage>
</organism>
<sequence length="274" mass="31709">MAWLVRWSVRDWASCFSVCRLPLDDHELTSSPHVAFDKKNEQGFNSICNNNLSRPCKKCNNKRQLNTPIIIKDKDDGVPIANRFNHSSWSLSADENYIVFCFGEDGALDVVNDNKGVKFEGLDRMHKNSRPLNRKLEYSEDEQDSDLNIHEKRSHANQHHSDHQQDQDCVAPYKEVHCHHPDLSLQEEKEEMAHTSSTQQHRDSIRRACHVLGIENHRMVSAESRESEEGSRGSFAFPVLVWEWIGSPVQMPKSEGLHLKKHKARFVPLQCFRF</sequence>
<evidence type="ECO:0000313" key="2">
    <source>
        <dbReference type="RefSeq" id="XP_027368813.1"/>
    </source>
</evidence>
<dbReference type="AlphaFoldDB" id="A0A8B8MLN4"/>
<dbReference type="PANTHER" id="PTHR33914:SF3">
    <property type="entry name" value="PROTEIN BREAKING OF ASYMMETRY IN THE STOMATAL LINEAGE"/>
    <property type="match status" value="1"/>
</dbReference>
<reference evidence="2" key="2">
    <citation type="submission" date="2025-08" db="UniProtKB">
        <authorList>
            <consortium name="RefSeq"/>
        </authorList>
    </citation>
    <scope>IDENTIFICATION</scope>
    <source>
        <tissue evidence="2">Young leaves</tissue>
    </source>
</reference>
<dbReference type="InterPro" id="IPR040378">
    <property type="entry name" value="BASL"/>
</dbReference>
<proteinExistence type="predicted"/>
<dbReference type="GeneID" id="113874798"/>
<dbReference type="Proteomes" id="UP000694853">
    <property type="component" value="Unplaced"/>
</dbReference>
<dbReference type="RefSeq" id="XP_027368813.1">
    <property type="nucleotide sequence ID" value="XM_027513012.1"/>
</dbReference>